<evidence type="ECO:0000313" key="2">
    <source>
        <dbReference type="EMBL" id="CAE6973504.1"/>
    </source>
</evidence>
<reference evidence="2" key="1">
    <citation type="submission" date="2021-02" db="EMBL/GenBank/DDBJ databases">
        <authorList>
            <person name="Dougan E. K."/>
            <person name="Rhodes N."/>
            <person name="Thang M."/>
            <person name="Chan C."/>
        </authorList>
    </citation>
    <scope>NUCLEOTIDE SEQUENCE</scope>
</reference>
<name>A0A812I6D5_9DINO</name>
<sequence length="151" mass="15427">MLALPSVPYKGLLQLKRHGFWVPLARNAVMSPTGPTWPLVAAVQIGTAGSTRSTFSDASQQERFLPQNVLSDPTSSAASNAGQASASADGAGYAVPIHGSDDRWVCIPSGIVERHKAQFEAPNSGEALEAGQDLGAATCQAAGAPEAASVG</sequence>
<keyword evidence="3" id="KW-1185">Reference proteome</keyword>
<dbReference type="AlphaFoldDB" id="A0A812I6D5"/>
<dbReference type="EMBL" id="CAJNDS010000169">
    <property type="protein sequence ID" value="CAE6973504.1"/>
    <property type="molecule type" value="Genomic_DNA"/>
</dbReference>
<feature type="compositionally biased region" description="Low complexity" evidence="1">
    <location>
        <begin position="75"/>
        <end position="91"/>
    </location>
</feature>
<accession>A0A812I6D5</accession>
<evidence type="ECO:0000313" key="3">
    <source>
        <dbReference type="Proteomes" id="UP000604046"/>
    </source>
</evidence>
<comment type="caution">
    <text evidence="2">The sequence shown here is derived from an EMBL/GenBank/DDBJ whole genome shotgun (WGS) entry which is preliminary data.</text>
</comment>
<dbReference type="Proteomes" id="UP000604046">
    <property type="component" value="Unassembled WGS sequence"/>
</dbReference>
<protein>
    <submittedName>
        <fullName evidence="2">Uncharacterized protein</fullName>
    </submittedName>
</protein>
<organism evidence="2 3">
    <name type="scientific">Symbiodinium natans</name>
    <dbReference type="NCBI Taxonomy" id="878477"/>
    <lineage>
        <taxon>Eukaryota</taxon>
        <taxon>Sar</taxon>
        <taxon>Alveolata</taxon>
        <taxon>Dinophyceae</taxon>
        <taxon>Suessiales</taxon>
        <taxon>Symbiodiniaceae</taxon>
        <taxon>Symbiodinium</taxon>
    </lineage>
</organism>
<proteinExistence type="predicted"/>
<evidence type="ECO:0000256" key="1">
    <source>
        <dbReference type="SAM" id="MobiDB-lite"/>
    </source>
</evidence>
<feature type="region of interest" description="Disordered" evidence="1">
    <location>
        <begin position="68"/>
        <end position="91"/>
    </location>
</feature>
<dbReference type="OrthoDB" id="426028at2759"/>
<gene>
    <name evidence="2" type="ORF">SNAT2548_LOCUS2835</name>
</gene>